<evidence type="ECO:0000313" key="3">
    <source>
        <dbReference type="EMBL" id="PPJ54975.1"/>
    </source>
</evidence>
<dbReference type="OrthoDB" id="10259236at2759"/>
<dbReference type="PROSITE" id="PS51462">
    <property type="entry name" value="NUDIX"/>
    <property type="match status" value="1"/>
</dbReference>
<evidence type="ECO:0000313" key="4">
    <source>
        <dbReference type="Proteomes" id="UP000237631"/>
    </source>
</evidence>
<dbReference type="PANTHER" id="PTHR21340:SF0">
    <property type="entry name" value="BIS(5'-NUCLEOSYL)-TETRAPHOSPHATASE [ASYMMETRICAL]"/>
    <property type="match status" value="1"/>
</dbReference>
<dbReference type="InterPro" id="IPR000086">
    <property type="entry name" value="NUDIX_hydrolase_dom"/>
</dbReference>
<reference evidence="4" key="1">
    <citation type="journal article" date="2017" name="bioRxiv">
        <title>Conservation of a gene cluster reveals novel cercosporin biosynthetic mechanisms and extends production to the genus Colletotrichum.</title>
        <authorList>
            <person name="de Jonge R."/>
            <person name="Ebert M.K."/>
            <person name="Huitt-Roehl C.R."/>
            <person name="Pal P."/>
            <person name="Suttle J.C."/>
            <person name="Spanner R.E."/>
            <person name="Neubauer J.D."/>
            <person name="Jurick W.M.II."/>
            <person name="Stott K.A."/>
            <person name="Secor G.A."/>
            <person name="Thomma B.P.H.J."/>
            <person name="Van de Peer Y."/>
            <person name="Townsend C.A."/>
            <person name="Bolton M.D."/>
        </authorList>
    </citation>
    <scope>NUCLEOTIDE SEQUENCE [LARGE SCALE GENOMIC DNA]</scope>
    <source>
        <strain evidence="4">CBS538.71</strain>
    </source>
</reference>
<organism evidence="3 4">
    <name type="scientific">Cercospora berteroae</name>
    <dbReference type="NCBI Taxonomy" id="357750"/>
    <lineage>
        <taxon>Eukaryota</taxon>
        <taxon>Fungi</taxon>
        <taxon>Dikarya</taxon>
        <taxon>Ascomycota</taxon>
        <taxon>Pezizomycotina</taxon>
        <taxon>Dothideomycetes</taxon>
        <taxon>Dothideomycetidae</taxon>
        <taxon>Mycosphaerellales</taxon>
        <taxon>Mycosphaerellaceae</taxon>
        <taxon>Cercospora</taxon>
    </lineage>
</organism>
<dbReference type="InterPro" id="IPR020084">
    <property type="entry name" value="NUDIX_hydrolase_CS"/>
</dbReference>
<gene>
    <name evidence="3" type="ORF">CBER1_05653</name>
</gene>
<accession>A0A2S6C5H1</accession>
<comment type="caution">
    <text evidence="3">The sequence shown here is derived from an EMBL/GenBank/DDBJ whole genome shotgun (WGS) entry which is preliminary data.</text>
</comment>
<dbReference type="InterPro" id="IPR051325">
    <property type="entry name" value="Nudix_hydrolase_domain"/>
</dbReference>
<dbReference type="PANTHER" id="PTHR21340">
    <property type="entry name" value="DIADENOSINE 5,5-P1,P4-TETRAPHOSPHATE PYROPHOSPHOHYDROLASE MUTT"/>
    <property type="match status" value="1"/>
</dbReference>
<dbReference type="PROSITE" id="PS51257">
    <property type="entry name" value="PROKAR_LIPOPROTEIN"/>
    <property type="match status" value="1"/>
</dbReference>
<keyword evidence="4" id="KW-1185">Reference proteome</keyword>
<proteinExistence type="predicted"/>
<dbReference type="SUPFAM" id="SSF55811">
    <property type="entry name" value="Nudix"/>
    <property type="match status" value="1"/>
</dbReference>
<name>A0A2S6C5H1_9PEZI</name>
<dbReference type="Proteomes" id="UP000237631">
    <property type="component" value="Unassembled WGS sequence"/>
</dbReference>
<sequence>MNKSLHLASGFVISCGTVTLDLQRAKVLLVRCRKTNEVLLPKGRKNIDESLQDAALRETWEETGHRAVLLPTSLPTMATGQVEGMLSHQEPVAVSQRVNNGVLKIIFWFSAASDSTTCDHDRPTPEDEDFETLWPDVSEYERLLTFEDDKQIARLVVEDAKPQISQSSS</sequence>
<dbReference type="GO" id="GO:0006167">
    <property type="term" value="P:AMP biosynthetic process"/>
    <property type="evidence" value="ECO:0007669"/>
    <property type="project" value="TreeGrafter"/>
</dbReference>
<dbReference type="GO" id="GO:0006754">
    <property type="term" value="P:ATP biosynthetic process"/>
    <property type="evidence" value="ECO:0007669"/>
    <property type="project" value="TreeGrafter"/>
</dbReference>
<dbReference type="Gene3D" id="3.90.79.10">
    <property type="entry name" value="Nucleoside Triphosphate Pyrophosphohydrolase"/>
    <property type="match status" value="1"/>
</dbReference>
<dbReference type="InterPro" id="IPR015797">
    <property type="entry name" value="NUDIX_hydrolase-like_dom_sf"/>
</dbReference>
<dbReference type="GO" id="GO:0004081">
    <property type="term" value="F:bis(5'-nucleosyl)-tetraphosphatase (asymmetrical) activity"/>
    <property type="evidence" value="ECO:0007669"/>
    <property type="project" value="TreeGrafter"/>
</dbReference>
<evidence type="ECO:0000259" key="2">
    <source>
        <dbReference type="PROSITE" id="PS51462"/>
    </source>
</evidence>
<keyword evidence="1" id="KW-0378">Hydrolase</keyword>
<feature type="domain" description="Nudix hydrolase" evidence="2">
    <location>
        <begin position="4"/>
        <end position="157"/>
    </location>
</feature>
<dbReference type="AlphaFoldDB" id="A0A2S6C5H1"/>
<dbReference type="Pfam" id="PF00293">
    <property type="entry name" value="NUDIX"/>
    <property type="match status" value="1"/>
</dbReference>
<dbReference type="PROSITE" id="PS00893">
    <property type="entry name" value="NUDIX_BOX"/>
    <property type="match status" value="1"/>
</dbReference>
<evidence type="ECO:0000256" key="1">
    <source>
        <dbReference type="ARBA" id="ARBA00022801"/>
    </source>
</evidence>
<protein>
    <recommendedName>
        <fullName evidence="2">Nudix hydrolase domain-containing protein</fullName>
    </recommendedName>
</protein>
<dbReference type="EMBL" id="PNEN01000550">
    <property type="protein sequence ID" value="PPJ54975.1"/>
    <property type="molecule type" value="Genomic_DNA"/>
</dbReference>